<dbReference type="HOGENOM" id="CLU_017266_10_0_10"/>
<dbReference type="InterPro" id="IPR000587">
    <property type="entry name" value="Creatinase_N"/>
</dbReference>
<dbReference type="Gene3D" id="3.90.230.10">
    <property type="entry name" value="Creatinase/methionine aminopeptidase superfamily"/>
    <property type="match status" value="1"/>
</dbReference>
<evidence type="ECO:0000259" key="1">
    <source>
        <dbReference type="Pfam" id="PF00557"/>
    </source>
</evidence>
<comment type="caution">
    <text evidence="3">The sequence shown here is derived from an EMBL/GenBank/DDBJ whole genome shotgun (WGS) entry which is preliminary data.</text>
</comment>
<dbReference type="RefSeq" id="WP_009134823.1">
    <property type="nucleotide sequence ID" value="NZ_CP102250.1"/>
</dbReference>
<dbReference type="InterPro" id="IPR050659">
    <property type="entry name" value="Peptidase_M24B"/>
</dbReference>
<gene>
    <name evidence="3" type="ORF">HMPREF9450_02017</name>
</gene>
<accession>G5H8T1</accession>
<proteinExistence type="predicted"/>
<dbReference type="InterPro" id="IPR000994">
    <property type="entry name" value="Pept_M24"/>
</dbReference>
<dbReference type="PANTHER" id="PTHR46112">
    <property type="entry name" value="AMINOPEPTIDASE"/>
    <property type="match status" value="1"/>
</dbReference>
<dbReference type="CDD" id="cd01066">
    <property type="entry name" value="APP_MetAP"/>
    <property type="match status" value="1"/>
</dbReference>
<dbReference type="OrthoDB" id="9806388at2"/>
<reference evidence="3 4" key="1">
    <citation type="submission" date="2011-08" db="EMBL/GenBank/DDBJ databases">
        <title>The Genome Sequence of Alistipes indistinctus YIT 12060.</title>
        <authorList>
            <consortium name="The Broad Institute Genome Sequencing Platform"/>
            <person name="Earl A."/>
            <person name="Ward D."/>
            <person name="Feldgarden M."/>
            <person name="Gevers D."/>
            <person name="Morotomi M."/>
            <person name="Young S.K."/>
            <person name="Zeng Q."/>
            <person name="Gargeya S."/>
            <person name="Fitzgerald M."/>
            <person name="Haas B."/>
            <person name="Abouelleil A."/>
            <person name="Alvarado L."/>
            <person name="Arachchi H.M."/>
            <person name="Berlin A."/>
            <person name="Brown A."/>
            <person name="Chapman S.B."/>
            <person name="Chen Z."/>
            <person name="Dunbar C."/>
            <person name="Freedman E."/>
            <person name="Gearin G."/>
            <person name="Gellesch M."/>
            <person name="Goldberg J."/>
            <person name="Griggs A."/>
            <person name="Gujja S."/>
            <person name="Heiman D."/>
            <person name="Howarth C."/>
            <person name="Larson L."/>
            <person name="Lui A."/>
            <person name="MacDonald P.J.P."/>
            <person name="Montmayeur A."/>
            <person name="Murphy C."/>
            <person name="Neiman D."/>
            <person name="Pearson M."/>
            <person name="Priest M."/>
            <person name="Roberts A."/>
            <person name="Saif S."/>
            <person name="Shea T."/>
            <person name="Shenoy N."/>
            <person name="Sisk P."/>
            <person name="Stolte C."/>
            <person name="Sykes S."/>
            <person name="Wortman J."/>
            <person name="Nusbaum C."/>
            <person name="Birren B."/>
        </authorList>
    </citation>
    <scope>NUCLEOTIDE SEQUENCE [LARGE SCALE GENOMIC DNA]</scope>
    <source>
        <strain evidence="3 4">YIT 12060</strain>
    </source>
</reference>
<keyword evidence="4" id="KW-1185">Reference proteome</keyword>
<dbReference type="GeneID" id="92814958"/>
<dbReference type="STRING" id="742725.HMPREF9450_02017"/>
<organism evidence="3 4">
    <name type="scientific">Alistipes indistinctus YIT 12060</name>
    <dbReference type="NCBI Taxonomy" id="742725"/>
    <lineage>
        <taxon>Bacteria</taxon>
        <taxon>Pseudomonadati</taxon>
        <taxon>Bacteroidota</taxon>
        <taxon>Bacteroidia</taxon>
        <taxon>Bacteroidales</taxon>
        <taxon>Rikenellaceae</taxon>
        <taxon>Alistipes</taxon>
    </lineage>
</organism>
<dbReference type="Gene3D" id="3.40.350.10">
    <property type="entry name" value="Creatinase/prolidase N-terminal domain"/>
    <property type="match status" value="1"/>
</dbReference>
<protein>
    <recommendedName>
        <fullName evidence="5">Peptidase M24 domain-containing protein</fullName>
    </recommendedName>
</protein>
<feature type="domain" description="Peptidase M24" evidence="1">
    <location>
        <begin position="142"/>
        <end position="375"/>
    </location>
</feature>
<dbReference type="InterPro" id="IPR036005">
    <property type="entry name" value="Creatinase/aminopeptidase-like"/>
</dbReference>
<evidence type="ECO:0000313" key="4">
    <source>
        <dbReference type="Proteomes" id="UP000006008"/>
    </source>
</evidence>
<dbReference type="Pfam" id="PF01321">
    <property type="entry name" value="Creatinase_N"/>
    <property type="match status" value="1"/>
</dbReference>
<evidence type="ECO:0008006" key="5">
    <source>
        <dbReference type="Google" id="ProtNLM"/>
    </source>
</evidence>
<evidence type="ECO:0000313" key="3">
    <source>
        <dbReference type="EMBL" id="EHB91968.1"/>
    </source>
</evidence>
<dbReference type="PATRIC" id="fig|742725.3.peg.2114"/>
<feature type="domain" description="Creatinase N-terminal" evidence="2">
    <location>
        <begin position="14"/>
        <end position="134"/>
    </location>
</feature>
<dbReference type="PANTHER" id="PTHR46112:SF2">
    <property type="entry name" value="XAA-PRO AMINOPEPTIDASE P-RELATED"/>
    <property type="match status" value="1"/>
</dbReference>
<dbReference type="Pfam" id="PF00557">
    <property type="entry name" value="Peptidase_M24"/>
    <property type="match status" value="1"/>
</dbReference>
<dbReference type="EMBL" id="ADLD01000013">
    <property type="protein sequence ID" value="EHB91968.1"/>
    <property type="molecule type" value="Genomic_DNA"/>
</dbReference>
<evidence type="ECO:0000259" key="2">
    <source>
        <dbReference type="Pfam" id="PF01321"/>
    </source>
</evidence>
<dbReference type="SUPFAM" id="SSF53092">
    <property type="entry name" value="Creatinase/prolidase N-terminal domain"/>
    <property type="match status" value="1"/>
</dbReference>
<dbReference type="eggNOG" id="COG0006">
    <property type="taxonomic scope" value="Bacteria"/>
</dbReference>
<dbReference type="SUPFAM" id="SSF55920">
    <property type="entry name" value="Creatinase/aminopeptidase"/>
    <property type="match status" value="1"/>
</dbReference>
<sequence>MIHPSVLADEFSQRWERIRKSMLQQGADAMLVTDNVNLYYVSGRVFSGYCYLPADREPLFFVRRPVGLDGDNIVYIRKPEEIGDYLREQGLPFPQTLMLENDSITHNEFLRYEAIFKPATIKNGTAVLRSVRSIKTPYEIGQIRRSGILHAEVYAKIPSLYKKGMTDLDLSVEIERESRLLGSLGIFRIFGQSMEIFMGSVIAGDNADNPSPYDFAMGGAGLDDSLPVGCNGTMLEERMSVMVDLGGNFTGYMTDMTRTFAIGDLQELAYKAHETSIEIQRSIAEAARPGVPAKDLYNMAIEIAQEAGLGDYFMGHRQKAGFIGHGIGIEINESPVLAPRSRDILAEGMVFALEPKFVIPETGAVGIENTFAVTADGIEKLTLCEEQILPLG</sequence>
<name>G5H8T1_9BACT</name>
<dbReference type="InterPro" id="IPR029149">
    <property type="entry name" value="Creatin/AminoP/Spt16_N"/>
</dbReference>
<dbReference type="Proteomes" id="UP000006008">
    <property type="component" value="Unassembled WGS sequence"/>
</dbReference>
<dbReference type="AlphaFoldDB" id="G5H8T1"/>